<accession>A0A9P5A2T6</accession>
<comment type="caution">
    <text evidence="2">The sequence shown here is derived from an EMBL/GenBank/DDBJ whole genome shotgun (WGS) entry which is preliminary data.</text>
</comment>
<gene>
    <name evidence="2" type="ORF">FBEOM_14710</name>
</gene>
<evidence type="ECO:0000313" key="3">
    <source>
        <dbReference type="Proteomes" id="UP000730481"/>
    </source>
</evidence>
<protein>
    <recommendedName>
        <fullName evidence="4">BZIP domain-containing protein</fullName>
    </recommendedName>
</protein>
<feature type="compositionally biased region" description="Basic residues" evidence="1">
    <location>
        <begin position="28"/>
        <end position="42"/>
    </location>
</feature>
<feature type="region of interest" description="Disordered" evidence="1">
    <location>
        <begin position="1"/>
        <end position="42"/>
    </location>
</feature>
<dbReference type="PANTHER" id="PTHR40618:SF1">
    <property type="entry name" value="B-ZIP TRANSCRIPTION FACTOR (EUROFUNG)"/>
    <property type="match status" value="1"/>
</dbReference>
<feature type="region of interest" description="Disordered" evidence="1">
    <location>
        <begin position="151"/>
        <end position="190"/>
    </location>
</feature>
<reference evidence="2" key="2">
    <citation type="submission" date="2020-02" db="EMBL/GenBank/DDBJ databases">
        <title>Identification and distribution of gene clusters putatively required for synthesis of sphingolipid metabolism inhibitors in phylogenetically diverse species of the filamentous fungus Fusarium.</title>
        <authorList>
            <person name="Kim H.-S."/>
            <person name="Busman M."/>
            <person name="Brown D.W."/>
            <person name="Divon H."/>
            <person name="Uhlig S."/>
            <person name="Proctor R.H."/>
        </authorList>
    </citation>
    <scope>NUCLEOTIDE SEQUENCE</scope>
    <source>
        <strain evidence="2">NRRL 25174</strain>
    </source>
</reference>
<reference evidence="2" key="1">
    <citation type="journal article" date="2017" name="Mycologia">
        <title>Fusarium algeriense, sp. nov., a novel toxigenic crown rot pathogen of durum wheat from Algeria is nested in the Fusarium burgessii species complex.</title>
        <authorList>
            <person name="Laraba I."/>
            <person name="Keddad A."/>
            <person name="Boureghda H."/>
            <person name="Abdallah N."/>
            <person name="Vaughan M.M."/>
            <person name="Proctor R.H."/>
            <person name="Busman M."/>
            <person name="O'Donnell K."/>
        </authorList>
    </citation>
    <scope>NUCLEOTIDE SEQUENCE</scope>
    <source>
        <strain evidence="2">NRRL 25174</strain>
    </source>
</reference>
<proteinExistence type="predicted"/>
<feature type="compositionally biased region" description="Polar residues" evidence="1">
    <location>
        <begin position="1"/>
        <end position="10"/>
    </location>
</feature>
<sequence>MASHKPSSAGSVPRGRPLKDDRSDLSTKRQKNRQAQRILKARRQQEVAEKDALISHLEATVDKLAVMHLDLIDEFLRSETLHRNTQFTQQLRDSIENTLHLMNRSAIEKKPVGLDNNIDIAVNSLQPAPSPVLNIEAFSAGSAVENPNSEHALTAEDCAPTVDTADKGRSRKRRHTEQAEQKGLAPGSLPNDQSFQTIFNTFGNGWTSDLPEPYFRLRASLGNNASSTRDSLGLSIAEYTLYHAYVVLLHTVDPTENSVVQIFGFSFRKHSREELLFNLRWFLGPGYAHINKLAGILTHDADSPVGNIPLLHPGVGADARSEAESLGSSPVSGLPHFMSANDVAVYLSSMKARSVDADVIELTVQDDYKVRISKPLFLDKVSNISACLSHGPGFRAEYLPQVIVSSSIWSSK</sequence>
<feature type="compositionally biased region" description="Basic and acidic residues" evidence="1">
    <location>
        <begin position="17"/>
        <end position="27"/>
    </location>
</feature>
<dbReference type="PANTHER" id="PTHR40618">
    <property type="entry name" value="B-ZIP TRANSCRIPTION FACTOR (EUROFUNG)-RELATED"/>
    <property type="match status" value="1"/>
</dbReference>
<organism evidence="2 3">
    <name type="scientific">Fusarium beomiforme</name>
    <dbReference type="NCBI Taxonomy" id="44412"/>
    <lineage>
        <taxon>Eukaryota</taxon>
        <taxon>Fungi</taxon>
        <taxon>Dikarya</taxon>
        <taxon>Ascomycota</taxon>
        <taxon>Pezizomycotina</taxon>
        <taxon>Sordariomycetes</taxon>
        <taxon>Hypocreomycetidae</taxon>
        <taxon>Hypocreales</taxon>
        <taxon>Nectriaceae</taxon>
        <taxon>Fusarium</taxon>
        <taxon>Fusarium burgessii species complex</taxon>
    </lineage>
</organism>
<name>A0A9P5A2T6_9HYPO</name>
<evidence type="ECO:0000256" key="1">
    <source>
        <dbReference type="SAM" id="MobiDB-lite"/>
    </source>
</evidence>
<keyword evidence="3" id="KW-1185">Reference proteome</keyword>
<dbReference type="EMBL" id="PVQB02001703">
    <property type="protein sequence ID" value="KAF4331545.1"/>
    <property type="molecule type" value="Genomic_DNA"/>
</dbReference>
<dbReference type="Proteomes" id="UP000730481">
    <property type="component" value="Unassembled WGS sequence"/>
</dbReference>
<dbReference type="OrthoDB" id="3555317at2759"/>
<dbReference type="AlphaFoldDB" id="A0A9P5A2T6"/>
<evidence type="ECO:0008006" key="4">
    <source>
        <dbReference type="Google" id="ProtNLM"/>
    </source>
</evidence>
<evidence type="ECO:0000313" key="2">
    <source>
        <dbReference type="EMBL" id="KAF4331545.1"/>
    </source>
</evidence>